<protein>
    <submittedName>
        <fullName evidence="1">Uncharacterized protein</fullName>
    </submittedName>
</protein>
<name>A0A1G9CEX6_9FLAO</name>
<reference evidence="1 2" key="1">
    <citation type="submission" date="2016-10" db="EMBL/GenBank/DDBJ databases">
        <authorList>
            <person name="de Groot N.N."/>
        </authorList>
    </citation>
    <scope>NUCLEOTIDE SEQUENCE [LARGE SCALE GENOMIC DNA]</scope>
    <source>
        <strain evidence="1 2">CGMCC 1.10076</strain>
    </source>
</reference>
<accession>A0A1G9CEX6</accession>
<dbReference type="AlphaFoldDB" id="A0A1G9CEX6"/>
<gene>
    <name evidence="1" type="ORF">SAMN04487935_3501</name>
</gene>
<sequence length="50" mass="5868">MPLQAVSTIVLFFLDHIFKLSSKNKTTHKLFSSFKFDLLSEVFKFLVLFN</sequence>
<evidence type="ECO:0000313" key="2">
    <source>
        <dbReference type="Proteomes" id="UP000199580"/>
    </source>
</evidence>
<evidence type="ECO:0000313" key="1">
    <source>
        <dbReference type="EMBL" id="SDK50187.1"/>
    </source>
</evidence>
<proteinExistence type="predicted"/>
<dbReference type="Proteomes" id="UP000199580">
    <property type="component" value="Unassembled WGS sequence"/>
</dbReference>
<keyword evidence="2" id="KW-1185">Reference proteome</keyword>
<dbReference type="EMBL" id="FNEZ01000007">
    <property type="protein sequence ID" value="SDK50187.1"/>
    <property type="molecule type" value="Genomic_DNA"/>
</dbReference>
<organism evidence="1 2">
    <name type="scientific">Flavobacterium noncentrifugens</name>
    <dbReference type="NCBI Taxonomy" id="1128970"/>
    <lineage>
        <taxon>Bacteria</taxon>
        <taxon>Pseudomonadati</taxon>
        <taxon>Bacteroidota</taxon>
        <taxon>Flavobacteriia</taxon>
        <taxon>Flavobacteriales</taxon>
        <taxon>Flavobacteriaceae</taxon>
        <taxon>Flavobacterium</taxon>
    </lineage>
</organism>
<dbReference type="STRING" id="1128970.SAMN04487935_3501"/>